<reference evidence="2" key="1">
    <citation type="journal article" date="2022" name="Mol. Ecol. Resour.">
        <title>The genomes of chicory, endive, great burdock and yacon provide insights into Asteraceae palaeo-polyploidization history and plant inulin production.</title>
        <authorList>
            <person name="Fan W."/>
            <person name="Wang S."/>
            <person name="Wang H."/>
            <person name="Wang A."/>
            <person name="Jiang F."/>
            <person name="Liu H."/>
            <person name="Zhao H."/>
            <person name="Xu D."/>
            <person name="Zhang Y."/>
        </authorList>
    </citation>
    <scope>NUCLEOTIDE SEQUENCE [LARGE SCALE GENOMIC DNA]</scope>
    <source>
        <strain evidence="2">cv. Yunnan</strain>
    </source>
</reference>
<reference evidence="1 2" key="2">
    <citation type="journal article" date="2022" name="Mol. Ecol. Resour.">
        <title>The genomes of chicory, endive, great burdock and yacon provide insights into Asteraceae paleo-polyploidization history and plant inulin production.</title>
        <authorList>
            <person name="Fan W."/>
            <person name="Wang S."/>
            <person name="Wang H."/>
            <person name="Wang A."/>
            <person name="Jiang F."/>
            <person name="Liu H."/>
            <person name="Zhao H."/>
            <person name="Xu D."/>
            <person name="Zhang Y."/>
        </authorList>
    </citation>
    <scope>NUCLEOTIDE SEQUENCE [LARGE SCALE GENOMIC DNA]</scope>
    <source>
        <strain evidence="2">cv. Yunnan</strain>
        <tissue evidence="1">Leaves</tissue>
    </source>
</reference>
<name>A0ACB9AR76_9ASTR</name>
<sequence length="256" mass="29238">MAFENPFRLVLHLALYASSEWLGWERFGPDQLFSGEMGPGWYICTLHTTKMSDICEFYAGQGVWNGVLEWLLLLIVYLFCRCIKEFFKCGHCMRCEACLPLSSTGFGRGVGTQCTLGTTKSSGECLFEVAGHGRGYVILSQKLGTQTWNYNGKIDNQTQSGNEQIAIAWSRRYDASSKIRGQRGRHTPIQFQRWWMQIVQYGLTSTIRDSPIPNRKHYQVNRKHLSEVEYRKGTKKVKVLKKINCGFAAKTRLGPK</sequence>
<accession>A0ACB9AR76</accession>
<dbReference type="Proteomes" id="UP001056120">
    <property type="component" value="Linkage Group LG24"/>
</dbReference>
<keyword evidence="2" id="KW-1185">Reference proteome</keyword>
<gene>
    <name evidence="1" type="ORF">L1987_71282</name>
</gene>
<proteinExistence type="predicted"/>
<organism evidence="1 2">
    <name type="scientific">Smallanthus sonchifolius</name>
    <dbReference type="NCBI Taxonomy" id="185202"/>
    <lineage>
        <taxon>Eukaryota</taxon>
        <taxon>Viridiplantae</taxon>
        <taxon>Streptophyta</taxon>
        <taxon>Embryophyta</taxon>
        <taxon>Tracheophyta</taxon>
        <taxon>Spermatophyta</taxon>
        <taxon>Magnoliopsida</taxon>
        <taxon>eudicotyledons</taxon>
        <taxon>Gunneridae</taxon>
        <taxon>Pentapetalae</taxon>
        <taxon>asterids</taxon>
        <taxon>campanulids</taxon>
        <taxon>Asterales</taxon>
        <taxon>Asteraceae</taxon>
        <taxon>Asteroideae</taxon>
        <taxon>Heliantheae alliance</taxon>
        <taxon>Millerieae</taxon>
        <taxon>Smallanthus</taxon>
    </lineage>
</organism>
<dbReference type="EMBL" id="CM042041">
    <property type="protein sequence ID" value="KAI3712717.1"/>
    <property type="molecule type" value="Genomic_DNA"/>
</dbReference>
<evidence type="ECO:0000313" key="1">
    <source>
        <dbReference type="EMBL" id="KAI3712717.1"/>
    </source>
</evidence>
<evidence type="ECO:0000313" key="2">
    <source>
        <dbReference type="Proteomes" id="UP001056120"/>
    </source>
</evidence>
<protein>
    <submittedName>
        <fullName evidence="1">Uncharacterized protein</fullName>
    </submittedName>
</protein>
<comment type="caution">
    <text evidence="1">The sequence shown here is derived from an EMBL/GenBank/DDBJ whole genome shotgun (WGS) entry which is preliminary data.</text>
</comment>